<keyword evidence="8" id="KW-1185">Reference proteome</keyword>
<dbReference type="InterPro" id="IPR036574">
    <property type="entry name" value="Scorpion_toxin-like_sf"/>
</dbReference>
<evidence type="ECO:0000313" key="8">
    <source>
        <dbReference type="Proteomes" id="UP001291623"/>
    </source>
</evidence>
<dbReference type="PROSITE" id="PS00940">
    <property type="entry name" value="GAMMA_THIONIN"/>
    <property type="match status" value="1"/>
</dbReference>
<dbReference type="InterPro" id="IPR008176">
    <property type="entry name" value="Defensin_plant"/>
</dbReference>
<evidence type="ECO:0000256" key="4">
    <source>
        <dbReference type="ARBA" id="ARBA00023157"/>
    </source>
</evidence>
<evidence type="ECO:0000256" key="3">
    <source>
        <dbReference type="ARBA" id="ARBA00022729"/>
    </source>
</evidence>
<evidence type="ECO:0000256" key="5">
    <source>
        <dbReference type="SAM" id="SignalP"/>
    </source>
</evidence>
<accession>A0AAE1SVS5</accession>
<dbReference type="AlphaFoldDB" id="A0AAE1SVS5"/>
<evidence type="ECO:0000256" key="2">
    <source>
        <dbReference type="ARBA" id="ARBA00022525"/>
    </source>
</evidence>
<dbReference type="Gene3D" id="3.30.30.10">
    <property type="entry name" value="Knottin, scorpion toxin-like"/>
    <property type="match status" value="1"/>
</dbReference>
<dbReference type="GO" id="GO:0006952">
    <property type="term" value="P:defense response"/>
    <property type="evidence" value="ECO:0007669"/>
    <property type="project" value="InterPro"/>
</dbReference>
<feature type="domain" description="Knottins-like" evidence="6">
    <location>
        <begin position="27"/>
        <end position="73"/>
    </location>
</feature>
<dbReference type="Pfam" id="PF00304">
    <property type="entry name" value="Gamma-thionin"/>
    <property type="match status" value="1"/>
</dbReference>
<dbReference type="GO" id="GO:0005576">
    <property type="term" value="C:extracellular region"/>
    <property type="evidence" value="ECO:0007669"/>
    <property type="project" value="UniProtKB-SubCell"/>
</dbReference>
<comment type="subcellular location">
    <subcellularLocation>
        <location evidence="1">Secreted</location>
    </subcellularLocation>
</comment>
<evidence type="ECO:0000259" key="6">
    <source>
        <dbReference type="Pfam" id="PF00304"/>
    </source>
</evidence>
<dbReference type="PANTHER" id="PTHR33147:SF129">
    <property type="entry name" value="DEFENSIN-LIKE PROTEIN 2-RELATED"/>
    <property type="match status" value="1"/>
</dbReference>
<sequence length="80" mass="9316">MEHTLHLFKVLFLLVLFFMGNAEARDCYEWSRKFKGSCLNGKKCSEACKNEGFTDGKCKFIKRYPRCSCTKPCPFNDHLP</sequence>
<keyword evidence="4" id="KW-1015">Disulfide bond</keyword>
<comment type="caution">
    <text evidence="7">The sequence shown here is derived from an EMBL/GenBank/DDBJ whole genome shotgun (WGS) entry which is preliminary data.</text>
</comment>
<organism evidence="7 8">
    <name type="scientific">Anisodus tanguticus</name>
    <dbReference type="NCBI Taxonomy" id="243964"/>
    <lineage>
        <taxon>Eukaryota</taxon>
        <taxon>Viridiplantae</taxon>
        <taxon>Streptophyta</taxon>
        <taxon>Embryophyta</taxon>
        <taxon>Tracheophyta</taxon>
        <taxon>Spermatophyta</taxon>
        <taxon>Magnoliopsida</taxon>
        <taxon>eudicotyledons</taxon>
        <taxon>Gunneridae</taxon>
        <taxon>Pentapetalae</taxon>
        <taxon>asterids</taxon>
        <taxon>lamiids</taxon>
        <taxon>Solanales</taxon>
        <taxon>Solanaceae</taxon>
        <taxon>Solanoideae</taxon>
        <taxon>Hyoscyameae</taxon>
        <taxon>Anisodus</taxon>
    </lineage>
</organism>
<dbReference type="PANTHER" id="PTHR33147">
    <property type="entry name" value="DEFENSIN-LIKE PROTEIN 1"/>
    <property type="match status" value="1"/>
</dbReference>
<protein>
    <recommendedName>
        <fullName evidence="6">Knottins-like domain-containing protein</fullName>
    </recommendedName>
</protein>
<name>A0AAE1SVS5_9SOLA</name>
<reference evidence="7" key="1">
    <citation type="submission" date="2023-12" db="EMBL/GenBank/DDBJ databases">
        <title>Genome assembly of Anisodus tanguticus.</title>
        <authorList>
            <person name="Wang Y.-J."/>
        </authorList>
    </citation>
    <scope>NUCLEOTIDE SEQUENCE</scope>
    <source>
        <strain evidence="7">KB-2021</strain>
        <tissue evidence="7">Leaf</tissue>
    </source>
</reference>
<feature type="chain" id="PRO_5042270224" description="Knottins-like domain-containing protein" evidence="5">
    <location>
        <begin position="25"/>
        <end position="80"/>
    </location>
</feature>
<proteinExistence type="predicted"/>
<dbReference type="EMBL" id="JAVYJV010000003">
    <property type="protein sequence ID" value="KAK4375591.1"/>
    <property type="molecule type" value="Genomic_DNA"/>
</dbReference>
<dbReference type="SUPFAM" id="SSF57095">
    <property type="entry name" value="Scorpion toxin-like"/>
    <property type="match status" value="1"/>
</dbReference>
<keyword evidence="3 5" id="KW-0732">Signal</keyword>
<evidence type="ECO:0000256" key="1">
    <source>
        <dbReference type="ARBA" id="ARBA00004613"/>
    </source>
</evidence>
<keyword evidence="2" id="KW-0964">Secreted</keyword>
<dbReference type="Proteomes" id="UP001291623">
    <property type="component" value="Unassembled WGS sequence"/>
</dbReference>
<dbReference type="InterPro" id="IPR003614">
    <property type="entry name" value="Knottins"/>
</dbReference>
<evidence type="ECO:0000313" key="7">
    <source>
        <dbReference type="EMBL" id="KAK4375591.1"/>
    </source>
</evidence>
<feature type="signal peptide" evidence="5">
    <location>
        <begin position="1"/>
        <end position="24"/>
    </location>
</feature>
<gene>
    <name evidence="7" type="ORF">RND71_006268</name>
</gene>